<dbReference type="EMBL" id="LT635759">
    <property type="protein sequence ID" value="SGZ53343.1"/>
    <property type="molecule type" value="Genomic_DNA"/>
</dbReference>
<accession>A0A1L0BPL9</accession>
<name>A0A1L0BPL9_9ASCO</name>
<keyword evidence="3" id="KW-1185">Reference proteome</keyword>
<gene>
    <name evidence="2" type="ORF">SAMEA4029010_CIC11G00000001307</name>
</gene>
<feature type="compositionally biased region" description="Polar residues" evidence="1">
    <location>
        <begin position="67"/>
        <end position="76"/>
    </location>
</feature>
<dbReference type="Proteomes" id="UP000182334">
    <property type="component" value="Chromosome IV"/>
</dbReference>
<dbReference type="OrthoDB" id="3997968at2759"/>
<evidence type="ECO:0000313" key="2">
    <source>
        <dbReference type="EMBL" id="SGZ53343.1"/>
    </source>
</evidence>
<organism evidence="2 3">
    <name type="scientific">Sungouiella intermedia</name>
    <dbReference type="NCBI Taxonomy" id="45354"/>
    <lineage>
        <taxon>Eukaryota</taxon>
        <taxon>Fungi</taxon>
        <taxon>Dikarya</taxon>
        <taxon>Ascomycota</taxon>
        <taxon>Saccharomycotina</taxon>
        <taxon>Pichiomycetes</taxon>
        <taxon>Metschnikowiaceae</taxon>
        <taxon>Sungouiella</taxon>
    </lineage>
</organism>
<proteinExistence type="predicted"/>
<dbReference type="AlphaFoldDB" id="A0A1L0BPL9"/>
<feature type="compositionally biased region" description="Pro residues" evidence="1">
    <location>
        <begin position="1"/>
        <end position="11"/>
    </location>
</feature>
<feature type="region of interest" description="Disordered" evidence="1">
    <location>
        <begin position="137"/>
        <end position="156"/>
    </location>
</feature>
<protein>
    <submittedName>
        <fullName evidence="2">CIC11C00000001307</fullName>
    </submittedName>
</protein>
<reference evidence="2 3" key="1">
    <citation type="submission" date="2016-10" db="EMBL/GenBank/DDBJ databases">
        <authorList>
            <person name="de Groot N.N."/>
        </authorList>
    </citation>
    <scope>NUCLEOTIDE SEQUENCE [LARGE SCALE GENOMIC DNA]</scope>
    <source>
        <strain evidence="2 3">CBS 141442</strain>
    </source>
</reference>
<evidence type="ECO:0000256" key="1">
    <source>
        <dbReference type="SAM" id="MobiDB-lite"/>
    </source>
</evidence>
<evidence type="ECO:0000313" key="3">
    <source>
        <dbReference type="Proteomes" id="UP000182334"/>
    </source>
</evidence>
<feature type="region of interest" description="Disordered" evidence="1">
    <location>
        <begin position="1"/>
        <end position="78"/>
    </location>
</feature>
<sequence>MAPHPECPATPPRRHVARFSSFGNMTPKSSRSSHRKNRSIDSKFDTFASPHKSPFLSPRVTKKSHKQSGVSANPFTDASAPFLPTPLATCSSRKSTLFSELIEPSRNSRSLTASLQALANESQDANVSPLHNFIKVPTLRTPSPRPKLRSRRESSFDSDDDILVMREEDLKNIPRMELENPFVESTSAKEAEKGSNDIDFSTHMELINHRTGKKMIQRLTEEEQRFKPRKLVFTQVVEPSVNYNVANKFLDKNIGKNFTIQGDLAPSTLGFSIFSDDNDEK</sequence>